<evidence type="ECO:0000256" key="3">
    <source>
        <dbReference type="ARBA" id="ARBA00022840"/>
    </source>
</evidence>
<name>A0A099I4J3_CLOIN</name>
<dbReference type="PROSITE" id="PS50045">
    <property type="entry name" value="SIGMA54_INTERACT_4"/>
    <property type="match status" value="1"/>
</dbReference>
<sequence>MKEIVFEELKKRCEEYAIEEHTRFTAVSIADALHISRNTVSQYLNERVKTGDVIKINSRPVYFFVREAVENKRSGVVTKCTFDSFEQLAQELVGDAQDFEQLIGCNNSLSSVVEHCKAAVSYPGGLPILINGPTGTGKSMIASMMYEYAVNQNIIGKNKKFVAVNCSEYANNPELLTTNLFGNVKGAYTGADEDNPGLISLADGGLLFLDEVHCLKAECQEKLFFFMDKGMYHKVGDNENWYYSKCRLVFATTEDPQNVLLKTLLRRIPITITVPALKDRPLIEKRELIYTIFTKESKRLGKEILISNLAYQSLMDFEFIGNVGALKNAIKAACANSFLVHQGEPKLKIQVADLPDYIFPSLTSVQLKSSTHGMQEAMIPIERLKGSLNQASPLLHLYSQLVTQYEGYQTSTNAFPAYMEKTGILIQSYIDYVMFHNRYQKNTSEAYLLKLLDKIYSIVMNKYSINIPNNEIKIYSRILVEYSKCATDANVWISAHQKTVKALVEEVQERMPRIFHIAEEIVENVRLNLDLELDELLLVIIAIAFAGYQNEEVSSCVGVILCHGYSTASSIADTANRMLGQYVFDGIDMEINITIDKVAQLADDYLKRKGTIHELIFLVDMGSLEEIYTRIKPMSDYNIALINNVSTAMALEVGNYIMQGKRVEEILQLVKEHHQLSTHYLKSRKKKSAILSICATGFGAAKKISELLEGSLPRKIDLEIIPYNYQQLVENGNRDSIFNRYQVELIVGTLDPKVSGIPFMAIESVMMNDEIGVLEQLMQRYLGAVDLEAFNQNITKNFTLSNIVNHLTILNGEKIIDDVEEIVENLEEDLNEELDATRKVGLYVHISCLIERLILKQGIEHVEGMEKAVEGKKDRVDKVKDAFSGVEMRYSVELPAPEALYVLNYFKNPK</sequence>
<feature type="domain" description="PRD" evidence="7">
    <location>
        <begin position="443"/>
        <end position="555"/>
    </location>
</feature>
<dbReference type="GO" id="GO:0009401">
    <property type="term" value="P:phosphoenolpyruvate-dependent sugar phosphotransferase system"/>
    <property type="evidence" value="ECO:0007669"/>
    <property type="project" value="InterPro"/>
</dbReference>
<dbReference type="PROSITE" id="PS51096">
    <property type="entry name" value="PTS_EIIA_TYPE_4"/>
    <property type="match status" value="1"/>
</dbReference>
<dbReference type="SUPFAM" id="SSF53062">
    <property type="entry name" value="PTS system fructose IIA component-like"/>
    <property type="match status" value="1"/>
</dbReference>
<dbReference type="InterPro" id="IPR036634">
    <property type="entry name" value="PRD_sf"/>
</dbReference>
<feature type="domain" description="PTS EIIA type-4" evidence="6">
    <location>
        <begin position="555"/>
        <end position="689"/>
    </location>
</feature>
<dbReference type="InterPro" id="IPR027417">
    <property type="entry name" value="P-loop_NTPase"/>
</dbReference>
<keyword evidence="4" id="KW-0175">Coiled coil</keyword>
<evidence type="ECO:0000313" key="9">
    <source>
        <dbReference type="Proteomes" id="UP000030008"/>
    </source>
</evidence>
<keyword evidence="3" id="KW-0067">ATP-binding</keyword>
<dbReference type="InterPro" id="IPR004701">
    <property type="entry name" value="PTS_EIIA_man-typ"/>
</dbReference>
<evidence type="ECO:0000259" key="7">
    <source>
        <dbReference type="PROSITE" id="PS51372"/>
    </source>
</evidence>
<dbReference type="GO" id="GO:0016020">
    <property type="term" value="C:membrane"/>
    <property type="evidence" value="ECO:0007669"/>
    <property type="project" value="InterPro"/>
</dbReference>
<keyword evidence="2" id="KW-0547">Nucleotide-binding</keyword>
<accession>A0A099I4J3</accession>
<reference evidence="8 9" key="1">
    <citation type="submission" date="2014-08" db="EMBL/GenBank/DDBJ databases">
        <title>Clostridium innocuum, an unnegligible vancomycin-resistant pathogen causing extra-intestinal infections.</title>
        <authorList>
            <person name="Feng Y."/>
            <person name="Chiu C.-H."/>
        </authorList>
    </citation>
    <scope>NUCLEOTIDE SEQUENCE [LARGE SCALE GENOMIC DNA]</scope>
    <source>
        <strain evidence="8 9">AN88</strain>
    </source>
</reference>
<dbReference type="SMART" id="SM00382">
    <property type="entry name" value="AAA"/>
    <property type="match status" value="1"/>
</dbReference>
<dbReference type="Gene3D" id="3.40.50.510">
    <property type="entry name" value="Phosphotransferase system, mannose-type IIA component"/>
    <property type="match status" value="1"/>
</dbReference>
<dbReference type="GO" id="GO:0006355">
    <property type="term" value="P:regulation of DNA-templated transcription"/>
    <property type="evidence" value="ECO:0007669"/>
    <property type="project" value="InterPro"/>
</dbReference>
<dbReference type="SUPFAM" id="SSF63520">
    <property type="entry name" value="PTS-regulatory domain, PRD"/>
    <property type="match status" value="1"/>
</dbReference>
<proteinExistence type="predicted"/>
<evidence type="ECO:0000313" key="8">
    <source>
        <dbReference type="EMBL" id="KGJ52615.1"/>
    </source>
</evidence>
<dbReference type="PANTHER" id="PTHR32071:SF38">
    <property type="entry name" value="PSP OPERON TRANSCRIPTIONAL ACTIVATOR"/>
    <property type="match status" value="1"/>
</dbReference>
<dbReference type="GO" id="GO:0016740">
    <property type="term" value="F:transferase activity"/>
    <property type="evidence" value="ECO:0007669"/>
    <property type="project" value="UniProtKB-KW"/>
</dbReference>
<keyword evidence="1" id="KW-0808">Transferase</keyword>
<evidence type="ECO:0000256" key="4">
    <source>
        <dbReference type="SAM" id="Coils"/>
    </source>
</evidence>
<dbReference type="Gene3D" id="3.40.50.300">
    <property type="entry name" value="P-loop containing nucleotide triphosphate hydrolases"/>
    <property type="match status" value="1"/>
</dbReference>
<evidence type="ECO:0000259" key="5">
    <source>
        <dbReference type="PROSITE" id="PS50045"/>
    </source>
</evidence>
<feature type="domain" description="Sigma-54 factor interaction" evidence="5">
    <location>
        <begin position="102"/>
        <end position="335"/>
    </location>
</feature>
<dbReference type="PROSITE" id="PS51372">
    <property type="entry name" value="PRD_2"/>
    <property type="match status" value="2"/>
</dbReference>
<evidence type="ECO:0000259" key="6">
    <source>
        <dbReference type="PROSITE" id="PS51096"/>
    </source>
</evidence>
<dbReference type="RefSeq" id="WP_044905923.1">
    <property type="nucleotide sequence ID" value="NZ_CAEUHQ010000010.1"/>
</dbReference>
<dbReference type="Proteomes" id="UP000030008">
    <property type="component" value="Unassembled WGS sequence"/>
</dbReference>
<dbReference type="AlphaFoldDB" id="A0A099I4J3"/>
<feature type="domain" description="PRD" evidence="7">
    <location>
        <begin position="810"/>
        <end position="910"/>
    </location>
</feature>
<dbReference type="Gene3D" id="1.10.1790.10">
    <property type="entry name" value="PRD domain"/>
    <property type="match status" value="1"/>
</dbReference>
<evidence type="ECO:0000256" key="2">
    <source>
        <dbReference type="ARBA" id="ARBA00022741"/>
    </source>
</evidence>
<dbReference type="EMBL" id="JQIF01000058">
    <property type="protein sequence ID" value="KGJ52615.1"/>
    <property type="molecule type" value="Genomic_DNA"/>
</dbReference>
<protein>
    <submittedName>
        <fullName evidence="8">Transcriptional regulator</fullName>
    </submittedName>
</protein>
<dbReference type="InterPro" id="IPR003593">
    <property type="entry name" value="AAA+_ATPase"/>
</dbReference>
<dbReference type="PANTHER" id="PTHR32071">
    <property type="entry name" value="TRANSCRIPTIONAL REGULATORY PROTEIN"/>
    <property type="match status" value="1"/>
</dbReference>
<dbReference type="InterPro" id="IPR002078">
    <property type="entry name" value="Sigma_54_int"/>
</dbReference>
<dbReference type="GO" id="GO:0005524">
    <property type="term" value="F:ATP binding"/>
    <property type="evidence" value="ECO:0007669"/>
    <property type="project" value="UniProtKB-KW"/>
</dbReference>
<dbReference type="Pfam" id="PF00874">
    <property type="entry name" value="PRD"/>
    <property type="match status" value="1"/>
</dbReference>
<dbReference type="InterPro" id="IPR011608">
    <property type="entry name" value="PRD"/>
</dbReference>
<dbReference type="Pfam" id="PF00158">
    <property type="entry name" value="Sigma54_activat"/>
    <property type="match status" value="1"/>
</dbReference>
<evidence type="ECO:0000256" key="1">
    <source>
        <dbReference type="ARBA" id="ARBA00022679"/>
    </source>
</evidence>
<gene>
    <name evidence="8" type="ORF">CIAN88_13600</name>
</gene>
<organism evidence="8 9">
    <name type="scientific">Clostridium innocuum</name>
    <dbReference type="NCBI Taxonomy" id="1522"/>
    <lineage>
        <taxon>Bacteria</taxon>
        <taxon>Bacillati</taxon>
        <taxon>Bacillota</taxon>
        <taxon>Clostridia</taxon>
        <taxon>Eubacteriales</taxon>
        <taxon>Clostridiaceae</taxon>
        <taxon>Clostridium</taxon>
    </lineage>
</organism>
<dbReference type="SUPFAM" id="SSF52540">
    <property type="entry name" value="P-loop containing nucleoside triphosphate hydrolases"/>
    <property type="match status" value="1"/>
</dbReference>
<comment type="caution">
    <text evidence="8">The sequence shown here is derived from an EMBL/GenBank/DDBJ whole genome shotgun (WGS) entry which is preliminary data.</text>
</comment>
<dbReference type="InterPro" id="IPR036662">
    <property type="entry name" value="PTS_EIIA_man-typ_sf"/>
</dbReference>
<dbReference type="CDD" id="cd00009">
    <property type="entry name" value="AAA"/>
    <property type="match status" value="1"/>
</dbReference>
<feature type="coiled-coil region" evidence="4">
    <location>
        <begin position="809"/>
        <end position="836"/>
    </location>
</feature>